<comment type="caution">
    <text evidence="1">The sequence shown here is derived from an EMBL/GenBank/DDBJ whole genome shotgun (WGS) entry which is preliminary data.</text>
</comment>
<evidence type="ECO:0000313" key="1">
    <source>
        <dbReference type="EMBL" id="GBP34070.1"/>
    </source>
</evidence>
<dbReference type="EMBL" id="BGZK01000283">
    <property type="protein sequence ID" value="GBP34070.1"/>
    <property type="molecule type" value="Genomic_DNA"/>
</dbReference>
<organism evidence="1 2">
    <name type="scientific">Eumeta variegata</name>
    <name type="common">Bagworm moth</name>
    <name type="synonym">Eumeta japonica</name>
    <dbReference type="NCBI Taxonomy" id="151549"/>
    <lineage>
        <taxon>Eukaryota</taxon>
        <taxon>Metazoa</taxon>
        <taxon>Ecdysozoa</taxon>
        <taxon>Arthropoda</taxon>
        <taxon>Hexapoda</taxon>
        <taxon>Insecta</taxon>
        <taxon>Pterygota</taxon>
        <taxon>Neoptera</taxon>
        <taxon>Endopterygota</taxon>
        <taxon>Lepidoptera</taxon>
        <taxon>Glossata</taxon>
        <taxon>Ditrysia</taxon>
        <taxon>Tineoidea</taxon>
        <taxon>Psychidae</taxon>
        <taxon>Oiketicinae</taxon>
        <taxon>Eumeta</taxon>
    </lineage>
</organism>
<accession>A0A4C1V6D6</accession>
<name>A0A4C1V6D6_EUMVA</name>
<gene>
    <name evidence="1" type="ORF">EVAR_94083_1</name>
</gene>
<dbReference type="Proteomes" id="UP000299102">
    <property type="component" value="Unassembled WGS sequence"/>
</dbReference>
<evidence type="ECO:0000313" key="2">
    <source>
        <dbReference type="Proteomes" id="UP000299102"/>
    </source>
</evidence>
<keyword evidence="2" id="KW-1185">Reference proteome</keyword>
<reference evidence="1 2" key="1">
    <citation type="journal article" date="2019" name="Commun. Biol.">
        <title>The bagworm genome reveals a unique fibroin gene that provides high tensile strength.</title>
        <authorList>
            <person name="Kono N."/>
            <person name="Nakamura H."/>
            <person name="Ohtoshi R."/>
            <person name="Tomita M."/>
            <person name="Numata K."/>
            <person name="Arakawa K."/>
        </authorList>
    </citation>
    <scope>NUCLEOTIDE SEQUENCE [LARGE SCALE GENOMIC DNA]</scope>
</reference>
<proteinExistence type="predicted"/>
<dbReference type="AlphaFoldDB" id="A0A4C1V6D6"/>
<sequence length="83" mass="9211">MKTDRCLGKNPSLVASHRHCEITKRLSALLIQLRFTKHVYSLTCRRLCAGALLGFDIPHFHRADDNGVAAGETAGRSVRRPVV</sequence>
<protein>
    <submittedName>
        <fullName evidence="1">Uncharacterized protein</fullName>
    </submittedName>
</protein>